<evidence type="ECO:0000259" key="6">
    <source>
        <dbReference type="PROSITE" id="PS50833"/>
    </source>
</evidence>
<evidence type="ECO:0000256" key="2">
    <source>
        <dbReference type="ARBA" id="ARBA00006369"/>
    </source>
</evidence>
<dbReference type="AlphaFoldDB" id="U6KXW5"/>
<evidence type="ECO:0000256" key="3">
    <source>
        <dbReference type="ARBA" id="ARBA00022517"/>
    </source>
</evidence>
<feature type="compositionally biased region" description="Basic residues" evidence="5">
    <location>
        <begin position="56"/>
        <end position="65"/>
    </location>
</feature>
<gene>
    <name evidence="7" type="ORF">ETH_00031370</name>
</gene>
<dbReference type="PANTHER" id="PTHR13634">
    <property type="entry name" value="RIBOSOME BIOGENESIS PROTEIN BRIX"/>
    <property type="match status" value="1"/>
</dbReference>
<dbReference type="Pfam" id="PF04427">
    <property type="entry name" value="Brix"/>
    <property type="match status" value="1"/>
</dbReference>
<protein>
    <submittedName>
        <fullName evidence="7">Ribosome biogenesis protein brix, putative</fullName>
    </submittedName>
</protein>
<feature type="region of interest" description="Disordered" evidence="5">
    <location>
        <begin position="448"/>
        <end position="471"/>
    </location>
</feature>
<organism evidence="7 8">
    <name type="scientific">Eimeria tenella</name>
    <name type="common">Coccidian parasite</name>
    <dbReference type="NCBI Taxonomy" id="5802"/>
    <lineage>
        <taxon>Eukaryota</taxon>
        <taxon>Sar</taxon>
        <taxon>Alveolata</taxon>
        <taxon>Apicomplexa</taxon>
        <taxon>Conoidasida</taxon>
        <taxon>Coccidia</taxon>
        <taxon>Eucoccidiorida</taxon>
        <taxon>Eimeriorina</taxon>
        <taxon>Eimeriidae</taxon>
        <taxon>Eimeria</taxon>
    </lineage>
</organism>
<dbReference type="GeneID" id="25255345"/>
<dbReference type="EMBL" id="HG675748">
    <property type="protein sequence ID" value="CDJ42977.1"/>
    <property type="molecule type" value="Genomic_DNA"/>
</dbReference>
<dbReference type="InterPro" id="IPR007109">
    <property type="entry name" value="Brix"/>
</dbReference>
<evidence type="ECO:0000256" key="5">
    <source>
        <dbReference type="SAM" id="MobiDB-lite"/>
    </source>
</evidence>
<evidence type="ECO:0000313" key="7">
    <source>
        <dbReference type="EMBL" id="CDJ42977.1"/>
    </source>
</evidence>
<dbReference type="Proteomes" id="UP000030747">
    <property type="component" value="Unassembled WGS sequence"/>
</dbReference>
<dbReference type="PANTHER" id="PTHR13634:SF0">
    <property type="entry name" value="RIBOSOME BIOGENESIS PROTEIN BRX1 HOMOLOG"/>
    <property type="match status" value="1"/>
</dbReference>
<evidence type="ECO:0000313" key="8">
    <source>
        <dbReference type="Proteomes" id="UP000030747"/>
    </source>
</evidence>
<feature type="compositionally biased region" description="Low complexity" evidence="5">
    <location>
        <begin position="7"/>
        <end position="27"/>
    </location>
</feature>
<feature type="region of interest" description="Disordered" evidence="5">
    <location>
        <begin position="1"/>
        <end position="155"/>
    </location>
</feature>
<dbReference type="GO" id="GO:0019843">
    <property type="term" value="F:rRNA binding"/>
    <property type="evidence" value="ECO:0007669"/>
    <property type="project" value="InterPro"/>
</dbReference>
<dbReference type="GO" id="GO:0006364">
    <property type="term" value="P:rRNA processing"/>
    <property type="evidence" value="ECO:0007669"/>
    <property type="project" value="InterPro"/>
</dbReference>
<dbReference type="RefSeq" id="XP_013233727.1">
    <property type="nucleotide sequence ID" value="XM_013378273.1"/>
</dbReference>
<feature type="domain" description="Brix" evidence="6">
    <location>
        <begin position="188"/>
        <end position="388"/>
    </location>
</feature>
<comment type="similarity">
    <text evidence="2">Belongs to the BRX1 family.</text>
</comment>
<dbReference type="OrthoDB" id="1638493at2759"/>
<accession>U6KXW5</accession>
<feature type="compositionally biased region" description="Basic and acidic residues" evidence="5">
    <location>
        <begin position="81"/>
        <end position="91"/>
    </location>
</feature>
<keyword evidence="4" id="KW-0539">Nucleus</keyword>
<dbReference type="SUPFAM" id="SSF52954">
    <property type="entry name" value="Class II aaRS ABD-related"/>
    <property type="match status" value="1"/>
</dbReference>
<dbReference type="VEuPathDB" id="ToxoDB:ETH2_1577600"/>
<sequence>MGHKEVAAAAQKAAGATPEAAAAAIQEATKKAPKALGKRPASSAKGECGAPATTSFRKRPRKQGRLRQEKQQPEQQPPRADGVHRQEDEHGNKKRRRQQQQQHQVHQDRNQTTDMGKGEGAASDSLGQSEKTETAAGAPPEDSPSAENDAAADAADSAAAIDAAAAADPYLLEDAEYLRRETRWLNRQRVLVLGSRGISARSRHLIEDLKKLLPHHKSETKWEKKEKLQSIAELCQLRSCNSVLYLEQRKNDALLHVAKVPLGPTFIARLMNVETLSELRLSGNCLLHSRPLLIFGSEFDRDPHYRVLKELFVQVFGTPRNHPKSKPFFDHAMSFFVSDNRIWFRHYQIAPLVVGEGGDANNPHRQTFIEIGPRFVLDPVKILDGSFCGKSLWRNTEFVRTLDLLRPRRLQAAIAFARRQGQKEKRKLYEEAVLKDAPKSKIANEDIFGTGIVPSKQNRKSRASEAQDPTS</sequence>
<evidence type="ECO:0000256" key="1">
    <source>
        <dbReference type="ARBA" id="ARBA00004604"/>
    </source>
</evidence>
<dbReference type="SMART" id="SM00879">
    <property type="entry name" value="Brix"/>
    <property type="match status" value="1"/>
</dbReference>
<reference evidence="7" key="1">
    <citation type="submission" date="2013-10" db="EMBL/GenBank/DDBJ databases">
        <title>Genomic analysis of the causative agents of coccidiosis in chickens.</title>
        <authorList>
            <person name="Reid A.J."/>
            <person name="Blake D."/>
            <person name="Billington K."/>
            <person name="Browne H."/>
            <person name="Dunn M."/>
            <person name="Hung S."/>
            <person name="Kawahara F."/>
            <person name="Miranda-Saavedra D."/>
            <person name="Mourier T."/>
            <person name="Nagra H."/>
            <person name="Otto T.D."/>
            <person name="Rawlings N."/>
            <person name="Sanchez A."/>
            <person name="Sanders M."/>
            <person name="Subramaniam C."/>
            <person name="Tay Y."/>
            <person name="Dear P."/>
            <person name="Doerig C."/>
            <person name="Gruber A."/>
            <person name="Parkinson J."/>
            <person name="Shirley M."/>
            <person name="Wan K.L."/>
            <person name="Berriman M."/>
            <person name="Tomley F."/>
            <person name="Pain A."/>
        </authorList>
    </citation>
    <scope>NUCLEOTIDE SEQUENCE [LARGE SCALE GENOMIC DNA]</scope>
    <source>
        <strain evidence="7">Houghton</strain>
    </source>
</reference>
<dbReference type="VEuPathDB" id="ToxoDB:ETH_00031370"/>
<dbReference type="Gene3D" id="3.40.50.10480">
    <property type="entry name" value="Probable brix-domain ribosomal biogenesis protein"/>
    <property type="match status" value="1"/>
</dbReference>
<reference evidence="7" key="2">
    <citation type="submission" date="2013-10" db="EMBL/GenBank/DDBJ databases">
        <authorList>
            <person name="Aslett M."/>
        </authorList>
    </citation>
    <scope>NUCLEOTIDE SEQUENCE [LARGE SCALE GENOMIC DNA]</scope>
    <source>
        <strain evidence="7">Houghton</strain>
    </source>
</reference>
<comment type="subcellular location">
    <subcellularLocation>
        <location evidence="1">Nucleus</location>
        <location evidence="1">Nucleolus</location>
    </subcellularLocation>
</comment>
<keyword evidence="3" id="KW-0690">Ribosome biogenesis</keyword>
<dbReference type="OMA" id="PEFGSEH"/>
<proteinExistence type="inferred from homology"/>
<dbReference type="GO" id="GO:0000027">
    <property type="term" value="P:ribosomal large subunit assembly"/>
    <property type="evidence" value="ECO:0007669"/>
    <property type="project" value="TreeGrafter"/>
</dbReference>
<evidence type="ECO:0000256" key="4">
    <source>
        <dbReference type="ARBA" id="ARBA00023242"/>
    </source>
</evidence>
<keyword evidence="8" id="KW-1185">Reference proteome</keyword>
<dbReference type="GO" id="GO:0005730">
    <property type="term" value="C:nucleolus"/>
    <property type="evidence" value="ECO:0007669"/>
    <property type="project" value="UniProtKB-SubCell"/>
</dbReference>
<name>U6KXW5_EIMTE</name>
<dbReference type="PROSITE" id="PS50833">
    <property type="entry name" value="BRIX"/>
    <property type="match status" value="1"/>
</dbReference>
<dbReference type="InterPro" id="IPR026532">
    <property type="entry name" value="BRX1"/>
</dbReference>